<dbReference type="SMART" id="SM00091">
    <property type="entry name" value="PAS"/>
    <property type="match status" value="1"/>
</dbReference>
<dbReference type="SMART" id="SM00267">
    <property type="entry name" value="GGDEF"/>
    <property type="match status" value="1"/>
</dbReference>
<dbReference type="PANTHER" id="PTHR44757:SF4">
    <property type="entry name" value="DIGUANYLATE CYCLASE DGCE-RELATED"/>
    <property type="match status" value="1"/>
</dbReference>
<keyword evidence="1" id="KW-1133">Transmembrane helix</keyword>
<evidence type="ECO:0000259" key="4">
    <source>
        <dbReference type="PROSITE" id="PS50887"/>
    </source>
</evidence>
<dbReference type="SMART" id="SM00052">
    <property type="entry name" value="EAL"/>
    <property type="match status" value="1"/>
</dbReference>
<dbReference type="NCBIfam" id="TIGR00229">
    <property type="entry name" value="sensory_box"/>
    <property type="match status" value="1"/>
</dbReference>
<dbReference type="GO" id="GO:0003824">
    <property type="term" value="F:catalytic activity"/>
    <property type="evidence" value="ECO:0007669"/>
    <property type="project" value="UniProtKB-ARBA"/>
</dbReference>
<evidence type="ECO:0008006" key="7">
    <source>
        <dbReference type="Google" id="ProtNLM"/>
    </source>
</evidence>
<dbReference type="InterPro" id="IPR013656">
    <property type="entry name" value="PAS_4"/>
</dbReference>
<feature type="domain" description="GGDEF" evidence="4">
    <location>
        <begin position="442"/>
        <end position="575"/>
    </location>
</feature>
<evidence type="ECO:0000259" key="3">
    <source>
        <dbReference type="PROSITE" id="PS50883"/>
    </source>
</evidence>
<dbReference type="PROSITE" id="PS50883">
    <property type="entry name" value="EAL"/>
    <property type="match status" value="1"/>
</dbReference>
<dbReference type="CDD" id="cd00130">
    <property type="entry name" value="PAS"/>
    <property type="match status" value="1"/>
</dbReference>
<dbReference type="CDD" id="cd01949">
    <property type="entry name" value="GGDEF"/>
    <property type="match status" value="1"/>
</dbReference>
<dbReference type="InterPro" id="IPR000160">
    <property type="entry name" value="GGDEF_dom"/>
</dbReference>
<accession>A0AAC9AQ07</accession>
<evidence type="ECO:0000256" key="1">
    <source>
        <dbReference type="SAM" id="Phobius"/>
    </source>
</evidence>
<dbReference type="CDD" id="cd01948">
    <property type="entry name" value="EAL"/>
    <property type="match status" value="1"/>
</dbReference>
<dbReference type="PROSITE" id="PS50887">
    <property type="entry name" value="GGDEF"/>
    <property type="match status" value="1"/>
</dbReference>
<dbReference type="InterPro" id="IPR035919">
    <property type="entry name" value="EAL_sf"/>
</dbReference>
<dbReference type="SUPFAM" id="SSF55073">
    <property type="entry name" value="Nucleotide cyclase"/>
    <property type="match status" value="1"/>
</dbReference>
<dbReference type="PANTHER" id="PTHR44757">
    <property type="entry name" value="DIGUANYLATE CYCLASE DGCP"/>
    <property type="match status" value="1"/>
</dbReference>
<dbReference type="PROSITE" id="PS50112">
    <property type="entry name" value="PAS"/>
    <property type="match status" value="1"/>
</dbReference>
<dbReference type="InterPro" id="IPR029787">
    <property type="entry name" value="Nucleotide_cyclase"/>
</dbReference>
<evidence type="ECO:0000313" key="6">
    <source>
        <dbReference type="Proteomes" id="UP000075755"/>
    </source>
</evidence>
<dbReference type="Pfam" id="PF00990">
    <property type="entry name" value="GGDEF"/>
    <property type="match status" value="1"/>
</dbReference>
<dbReference type="Pfam" id="PF08448">
    <property type="entry name" value="PAS_4"/>
    <property type="match status" value="1"/>
</dbReference>
<evidence type="ECO:0000259" key="2">
    <source>
        <dbReference type="PROSITE" id="PS50112"/>
    </source>
</evidence>
<dbReference type="EMBL" id="CP015005">
    <property type="protein sequence ID" value="AMS39479.1"/>
    <property type="molecule type" value="Genomic_DNA"/>
</dbReference>
<sequence>MNLTGKGILKLAHIGIATIRAANARRTSWGASSFAIHVTRQRDIRSRFQLIGLLWPFIAVVLIQTVIAGASLYTLSAVRAYAAGESAWSKGHKDAIYYLTLYANSGDANYFERFRHAIAVPLADRDARLAMEKPLFDYDAAYDGFLRGGNHPNDNPGLIWLFKNFRHVPYLSNAVDRWIDADPKILEIAALGEAMHAGISSGSASAEQLAAWKKDIHRLHEETAPLAEAFSVSLGRGSRDITVLLLCVNVVTAGALILLAMRRTGNLLEQRRAFESALNAERERAQITLASIGQAVVATDAEGRLDYMNEAAEAMLDWHGASAKGKPLDQLFRLVSEESDEEDNGFIARVLSGEAVGGSGVPQQLMRPDLSSVAVSLVAAPLYVDGKVAGAVLVFHDRTKEQEFMAQLSWQASHDTLTSLANRREFEARLNASLAALAKRPAVHALMYLDLDQFKIVNDTCGHAAGDELLRKVSAALHSRLRPTDLLARLGGDEFGILMENCPEELAASTAESLRQAVDELNFVWAGRAFKISVSIGVVGMSDASMTLEEILRSVDVACYMAKERGRNRIQIQQIGDMEVEQRLSEMAWVQRLREALEQNRFRIFAQEIVPLHGDGAAGAHVELLVRLADAEDKLIAPGEFIPAAERYGLMPLIDRWMVRQAFGILARQTADASPITTCAINLSGASFGDDSFADYVLEQFARSGISPATICFEITETSAIADLDRAARFIATLQAHGCRFSLDDFGAGMSSFSYLKALPVDYLKIDGGFVKDMLVDRIDRAMVEMIQHIGEVTGKRTIAEFVENDDIARALRDIGVDYAQGFGIAKPRPFGEHYVGIKSRSFEARIGAPDVALAS</sequence>
<evidence type="ECO:0000313" key="5">
    <source>
        <dbReference type="EMBL" id="AMS39479.1"/>
    </source>
</evidence>
<dbReference type="SUPFAM" id="SSF55785">
    <property type="entry name" value="PYP-like sensor domain (PAS domain)"/>
    <property type="match status" value="1"/>
</dbReference>
<organism evidence="5 6">
    <name type="scientific">Aminobacter aminovorans</name>
    <name type="common">Chelatobacter heintzii</name>
    <dbReference type="NCBI Taxonomy" id="83263"/>
    <lineage>
        <taxon>Bacteria</taxon>
        <taxon>Pseudomonadati</taxon>
        <taxon>Pseudomonadota</taxon>
        <taxon>Alphaproteobacteria</taxon>
        <taxon>Hyphomicrobiales</taxon>
        <taxon>Phyllobacteriaceae</taxon>
        <taxon>Aminobacter</taxon>
    </lineage>
</organism>
<dbReference type="InterPro" id="IPR052155">
    <property type="entry name" value="Biofilm_reg_signaling"/>
</dbReference>
<name>A0AAC9AQ07_AMIAI</name>
<dbReference type="FunFam" id="3.30.70.270:FF:000001">
    <property type="entry name" value="Diguanylate cyclase domain protein"/>
    <property type="match status" value="1"/>
</dbReference>
<dbReference type="Gene3D" id="3.20.20.450">
    <property type="entry name" value="EAL domain"/>
    <property type="match status" value="1"/>
</dbReference>
<dbReference type="AlphaFoldDB" id="A0AAC9AQ07"/>
<reference evidence="5 6" key="1">
    <citation type="submission" date="2016-03" db="EMBL/GenBank/DDBJ databases">
        <title>Complete genome of Aminobacter aminovorans KCTC 2477.</title>
        <authorList>
            <person name="Kim K.M."/>
        </authorList>
    </citation>
    <scope>NUCLEOTIDE SEQUENCE [LARGE SCALE GENOMIC DNA]</scope>
    <source>
        <strain evidence="5 6">KCTC 2477</strain>
    </source>
</reference>
<dbReference type="Pfam" id="PF00563">
    <property type="entry name" value="EAL"/>
    <property type="match status" value="1"/>
</dbReference>
<keyword evidence="1" id="KW-0472">Membrane</keyword>
<proteinExistence type="predicted"/>
<protein>
    <recommendedName>
        <fullName evidence="7">EAL domain-containing protein</fullName>
    </recommendedName>
</protein>
<dbReference type="Gene3D" id="3.30.70.270">
    <property type="match status" value="1"/>
</dbReference>
<dbReference type="KEGG" id="aak:AA2016_0540"/>
<dbReference type="NCBIfam" id="TIGR00254">
    <property type="entry name" value="GGDEF"/>
    <property type="match status" value="1"/>
</dbReference>
<dbReference type="InterPro" id="IPR043128">
    <property type="entry name" value="Rev_trsase/Diguanyl_cyclase"/>
</dbReference>
<keyword evidence="1" id="KW-0812">Transmembrane</keyword>
<feature type="transmembrane region" description="Helical" evidence="1">
    <location>
        <begin position="50"/>
        <end position="73"/>
    </location>
</feature>
<dbReference type="InterPro" id="IPR000014">
    <property type="entry name" value="PAS"/>
</dbReference>
<dbReference type="SUPFAM" id="SSF141868">
    <property type="entry name" value="EAL domain-like"/>
    <property type="match status" value="1"/>
</dbReference>
<dbReference type="InterPro" id="IPR035965">
    <property type="entry name" value="PAS-like_dom_sf"/>
</dbReference>
<feature type="domain" description="EAL" evidence="3">
    <location>
        <begin position="586"/>
        <end position="842"/>
    </location>
</feature>
<gene>
    <name evidence="5" type="ORF">AA2016_0540</name>
</gene>
<dbReference type="Gene3D" id="3.30.450.20">
    <property type="entry name" value="PAS domain"/>
    <property type="match status" value="1"/>
</dbReference>
<dbReference type="Proteomes" id="UP000075755">
    <property type="component" value="Chromosome"/>
</dbReference>
<dbReference type="InterPro" id="IPR001633">
    <property type="entry name" value="EAL_dom"/>
</dbReference>
<feature type="domain" description="PAS" evidence="2">
    <location>
        <begin position="281"/>
        <end position="354"/>
    </location>
</feature>